<organism evidence="2 3">
    <name type="scientific">Cutaneotrichosporon cavernicola</name>
    <dbReference type="NCBI Taxonomy" id="279322"/>
    <lineage>
        <taxon>Eukaryota</taxon>
        <taxon>Fungi</taxon>
        <taxon>Dikarya</taxon>
        <taxon>Basidiomycota</taxon>
        <taxon>Agaricomycotina</taxon>
        <taxon>Tremellomycetes</taxon>
        <taxon>Trichosporonales</taxon>
        <taxon>Trichosporonaceae</taxon>
        <taxon>Cutaneotrichosporon</taxon>
    </lineage>
</organism>
<evidence type="ECO:0000313" key="3">
    <source>
        <dbReference type="Proteomes" id="UP001233271"/>
    </source>
</evidence>
<dbReference type="KEGG" id="ccac:CcaHIS019_0310230"/>
<sequence>MRFVYPGHLFWQEDSGPIQLITLAICLTIRAVECSNGGKNITTTTAIAIFLVRARELNFNDGPNRLTGITMTMSQLCSSALGAGCWRTTVTRLSSLPSGVPGFVTIGHSFPLPQDDPNVGNQCVVLRSGDRDEDEQRRIKDMQQEPRYIDNMDSKQCLAYNARESCIQKKAAHEKLASLRAQVGDAEQRYLEHARQISRRSAKKAQEKHSNGDPKAT</sequence>
<dbReference type="Proteomes" id="UP001233271">
    <property type="component" value="Chromosome 3"/>
</dbReference>
<dbReference type="EMBL" id="AP028214">
    <property type="protein sequence ID" value="BEI90953.1"/>
    <property type="molecule type" value="Genomic_DNA"/>
</dbReference>
<accession>A0AA48L2W7</accession>
<dbReference type="RefSeq" id="XP_060456218.1">
    <property type="nucleotide sequence ID" value="XM_060599534.1"/>
</dbReference>
<evidence type="ECO:0000313" key="2">
    <source>
        <dbReference type="EMBL" id="BEI90953.1"/>
    </source>
</evidence>
<gene>
    <name evidence="2" type="ORF">CcaverHIS019_0310230</name>
</gene>
<reference evidence="2" key="1">
    <citation type="journal article" date="2023" name="BMC Genomics">
        <title>Chromosome-level genome assemblies of Cutaneotrichosporon spp. (Trichosporonales, Basidiomycota) reveal imbalanced evolution between nucleotide sequences and chromosome synteny.</title>
        <authorList>
            <person name="Kobayashi Y."/>
            <person name="Kayamori A."/>
            <person name="Aoki K."/>
            <person name="Shiwa Y."/>
            <person name="Matsutani M."/>
            <person name="Fujita N."/>
            <person name="Sugita T."/>
            <person name="Iwasaki W."/>
            <person name="Tanaka N."/>
            <person name="Takashima M."/>
        </authorList>
    </citation>
    <scope>NUCLEOTIDE SEQUENCE</scope>
    <source>
        <strain evidence="2">HIS019</strain>
    </source>
</reference>
<proteinExistence type="predicted"/>
<protein>
    <submittedName>
        <fullName evidence="2">Uncharacterized protein</fullName>
    </submittedName>
</protein>
<dbReference type="AlphaFoldDB" id="A0AA48L2W7"/>
<dbReference type="GeneID" id="85494823"/>
<name>A0AA48L2W7_9TREE</name>
<keyword evidence="3" id="KW-1185">Reference proteome</keyword>
<feature type="compositionally biased region" description="Basic and acidic residues" evidence="1">
    <location>
        <begin position="204"/>
        <end position="217"/>
    </location>
</feature>
<feature type="region of interest" description="Disordered" evidence="1">
    <location>
        <begin position="193"/>
        <end position="217"/>
    </location>
</feature>
<evidence type="ECO:0000256" key="1">
    <source>
        <dbReference type="SAM" id="MobiDB-lite"/>
    </source>
</evidence>